<evidence type="ECO:0000256" key="1">
    <source>
        <dbReference type="ARBA" id="ARBA00001561"/>
    </source>
</evidence>
<sequence>MDRRRPLYTALFLLLLLFVALSGFAEDMELPQVLSRLSAKLTWDPLLQTGMLLTGQHRISFATFPEDQKTPFIIDNRHVLYLPGPHYGGGKLLFPSETINSLEKALVSLKSTEQAQYRIAAIVIDPGHGGKDSGAVAEHTIDKKKVIIQEKNVTLSVGKQVYERLKARFPEKRILMTRTGDTYPTLEERVSIANAIPLAEHEAILFISIHANASFNKTARGYEVWYLSPEYRRTLVDSKKFQDSTEVMPIINAMLEEEFTTESILLAKSILGQIDVSLGDKLPSRGLKAEEWFVVRNAKMPSVLVELGFVTNVQDAILMTDSAYLQKFSDALYKGIADFVNNFEKTGGFTTAQ</sequence>
<dbReference type="EC" id="3.5.1.28" evidence="2"/>
<dbReference type="GO" id="GO:0009253">
    <property type="term" value="P:peptidoglycan catabolic process"/>
    <property type="evidence" value="ECO:0007669"/>
    <property type="project" value="InterPro"/>
</dbReference>
<name>A0A7C3IKV9_9SPIR</name>
<dbReference type="CDD" id="cd02696">
    <property type="entry name" value="MurNAc-LAA"/>
    <property type="match status" value="1"/>
</dbReference>
<proteinExistence type="predicted"/>
<dbReference type="GO" id="GO:0008745">
    <property type="term" value="F:N-acetylmuramoyl-L-alanine amidase activity"/>
    <property type="evidence" value="ECO:0007669"/>
    <property type="project" value="UniProtKB-EC"/>
</dbReference>
<dbReference type="InterPro" id="IPR002508">
    <property type="entry name" value="MurNAc-LAA_cat"/>
</dbReference>
<accession>A0A7C3IKV9</accession>
<dbReference type="InterPro" id="IPR050695">
    <property type="entry name" value="N-acetylmuramoyl_amidase_3"/>
</dbReference>
<dbReference type="Pfam" id="PF01520">
    <property type="entry name" value="Amidase_3"/>
    <property type="match status" value="1"/>
</dbReference>
<dbReference type="GO" id="GO:0030288">
    <property type="term" value="C:outer membrane-bounded periplasmic space"/>
    <property type="evidence" value="ECO:0007669"/>
    <property type="project" value="TreeGrafter"/>
</dbReference>
<reference evidence="5" key="1">
    <citation type="journal article" date="2020" name="mSystems">
        <title>Genome- and Community-Level Interaction Insights into Carbon Utilization and Element Cycling Functions of Hydrothermarchaeota in Hydrothermal Sediment.</title>
        <authorList>
            <person name="Zhou Z."/>
            <person name="Liu Y."/>
            <person name="Xu W."/>
            <person name="Pan J."/>
            <person name="Luo Z.H."/>
            <person name="Li M."/>
        </authorList>
    </citation>
    <scope>NUCLEOTIDE SEQUENCE [LARGE SCALE GENOMIC DNA]</scope>
    <source>
        <strain evidence="5">SpSt-503</strain>
    </source>
</reference>
<dbReference type="AlphaFoldDB" id="A0A7C3IKV9"/>
<gene>
    <name evidence="5" type="ORF">ENS59_14145</name>
</gene>
<dbReference type="PANTHER" id="PTHR30404:SF0">
    <property type="entry name" value="N-ACETYLMURAMOYL-L-ALANINE AMIDASE AMIC"/>
    <property type="match status" value="1"/>
</dbReference>
<keyword evidence="3" id="KW-0378">Hydrolase</keyword>
<dbReference type="Gene3D" id="3.40.630.40">
    <property type="entry name" value="Zn-dependent exopeptidases"/>
    <property type="match status" value="1"/>
</dbReference>
<comment type="catalytic activity">
    <reaction evidence="1">
        <text>Hydrolyzes the link between N-acetylmuramoyl residues and L-amino acid residues in certain cell-wall glycopeptides.</text>
        <dbReference type="EC" id="3.5.1.28"/>
    </reaction>
</comment>
<organism evidence="5">
    <name type="scientific">Gracilinema caldarium</name>
    <dbReference type="NCBI Taxonomy" id="215591"/>
    <lineage>
        <taxon>Bacteria</taxon>
        <taxon>Pseudomonadati</taxon>
        <taxon>Spirochaetota</taxon>
        <taxon>Spirochaetia</taxon>
        <taxon>Spirochaetales</taxon>
        <taxon>Breznakiellaceae</taxon>
        <taxon>Gracilinema</taxon>
    </lineage>
</organism>
<dbReference type="SUPFAM" id="SSF53187">
    <property type="entry name" value="Zn-dependent exopeptidases"/>
    <property type="match status" value="1"/>
</dbReference>
<feature type="domain" description="MurNAc-LAA" evidence="4">
    <location>
        <begin position="190"/>
        <end position="337"/>
    </location>
</feature>
<dbReference type="SMART" id="SM00646">
    <property type="entry name" value="Ami_3"/>
    <property type="match status" value="1"/>
</dbReference>
<evidence type="ECO:0000256" key="3">
    <source>
        <dbReference type="ARBA" id="ARBA00022801"/>
    </source>
</evidence>
<evidence type="ECO:0000256" key="2">
    <source>
        <dbReference type="ARBA" id="ARBA00011901"/>
    </source>
</evidence>
<dbReference type="EMBL" id="DSVL01000432">
    <property type="protein sequence ID" value="HFH30627.1"/>
    <property type="molecule type" value="Genomic_DNA"/>
</dbReference>
<comment type="caution">
    <text evidence="5">The sequence shown here is derived from an EMBL/GenBank/DDBJ whole genome shotgun (WGS) entry which is preliminary data.</text>
</comment>
<evidence type="ECO:0000259" key="4">
    <source>
        <dbReference type="SMART" id="SM00646"/>
    </source>
</evidence>
<dbReference type="PANTHER" id="PTHR30404">
    <property type="entry name" value="N-ACETYLMURAMOYL-L-ALANINE AMIDASE"/>
    <property type="match status" value="1"/>
</dbReference>
<evidence type="ECO:0000313" key="5">
    <source>
        <dbReference type="EMBL" id="HFH30627.1"/>
    </source>
</evidence>
<protein>
    <recommendedName>
        <fullName evidence="2">N-acetylmuramoyl-L-alanine amidase</fullName>
        <ecNumber evidence="2">3.5.1.28</ecNumber>
    </recommendedName>
</protein>